<dbReference type="InterPro" id="IPR013780">
    <property type="entry name" value="Glyco_hydro_b"/>
</dbReference>
<organism evidence="15 16">
    <name type="scientific">Malassezia arunalokei</name>
    <dbReference type="NCBI Taxonomy" id="1514897"/>
    <lineage>
        <taxon>Eukaryota</taxon>
        <taxon>Fungi</taxon>
        <taxon>Dikarya</taxon>
        <taxon>Basidiomycota</taxon>
        <taxon>Ustilaginomycotina</taxon>
        <taxon>Malasseziomycetes</taxon>
        <taxon>Malasseziales</taxon>
        <taxon>Malasseziaceae</taxon>
        <taxon>Malassezia</taxon>
    </lineage>
</organism>
<dbReference type="GO" id="GO:0090599">
    <property type="term" value="F:alpha-glucosidase activity"/>
    <property type="evidence" value="ECO:0007669"/>
    <property type="project" value="TreeGrafter"/>
</dbReference>
<evidence type="ECO:0000256" key="8">
    <source>
        <dbReference type="ARBA" id="ARBA00023295"/>
    </source>
</evidence>
<evidence type="ECO:0000256" key="7">
    <source>
        <dbReference type="ARBA" id="ARBA00023180"/>
    </source>
</evidence>
<evidence type="ECO:0000256" key="6">
    <source>
        <dbReference type="ARBA" id="ARBA00022824"/>
    </source>
</evidence>
<dbReference type="Gene3D" id="2.60.40.1180">
    <property type="entry name" value="Golgi alpha-mannosidase II"/>
    <property type="match status" value="2"/>
</dbReference>
<dbReference type="Proteomes" id="UP001217582">
    <property type="component" value="Chromosome 4"/>
</dbReference>
<feature type="signal peptide" evidence="11">
    <location>
        <begin position="1"/>
        <end position="22"/>
    </location>
</feature>
<dbReference type="Gene3D" id="2.60.40.1760">
    <property type="entry name" value="glycosyl hydrolase (family 31)"/>
    <property type="match status" value="1"/>
</dbReference>
<dbReference type="PROSITE" id="PS00129">
    <property type="entry name" value="GLYCOSYL_HYDROL_F31_1"/>
    <property type="match status" value="1"/>
</dbReference>
<dbReference type="InterPro" id="IPR011013">
    <property type="entry name" value="Gal_mutarotase_sf_dom"/>
</dbReference>
<evidence type="ECO:0000256" key="11">
    <source>
        <dbReference type="SAM" id="SignalP"/>
    </source>
</evidence>
<keyword evidence="16" id="KW-1185">Reference proteome</keyword>
<evidence type="ECO:0000256" key="3">
    <source>
        <dbReference type="ARBA" id="ARBA00007806"/>
    </source>
</evidence>
<feature type="chain" id="PRO_5042537659" description="Glucosidase II subunit alpha" evidence="11">
    <location>
        <begin position="23"/>
        <end position="1033"/>
    </location>
</feature>
<dbReference type="Pfam" id="PF13802">
    <property type="entry name" value="Gal_mutarotas_2"/>
    <property type="match status" value="1"/>
</dbReference>
<evidence type="ECO:0000259" key="13">
    <source>
        <dbReference type="Pfam" id="PF13802"/>
    </source>
</evidence>
<evidence type="ECO:0000259" key="14">
    <source>
        <dbReference type="Pfam" id="PF21365"/>
    </source>
</evidence>
<reference evidence="15 16" key="1">
    <citation type="submission" date="2023-03" db="EMBL/GenBank/DDBJ databases">
        <title>Mating type loci evolution in Malassezia.</title>
        <authorList>
            <person name="Coelho M.A."/>
        </authorList>
    </citation>
    <scope>NUCLEOTIDE SEQUENCE [LARGE SCALE GENOMIC DNA]</scope>
    <source>
        <strain evidence="15 16">CBS 13387</strain>
    </source>
</reference>
<dbReference type="PROSITE" id="PS51257">
    <property type="entry name" value="PROKAR_LIPOPROTEIN"/>
    <property type="match status" value="1"/>
</dbReference>
<dbReference type="Pfam" id="PF01055">
    <property type="entry name" value="Glyco_hydro_31_2nd"/>
    <property type="match status" value="1"/>
</dbReference>
<evidence type="ECO:0000259" key="12">
    <source>
        <dbReference type="Pfam" id="PF01055"/>
    </source>
</evidence>
<keyword evidence="6" id="KW-0256">Endoplasmic reticulum</keyword>
<dbReference type="PANTHER" id="PTHR22762">
    <property type="entry name" value="ALPHA-GLUCOSIDASE"/>
    <property type="match status" value="1"/>
</dbReference>
<name>A0AAJ6CLY7_9BASI</name>
<dbReference type="InterPro" id="IPR000322">
    <property type="entry name" value="Glyco_hydro_31_TIM"/>
</dbReference>
<evidence type="ECO:0000256" key="5">
    <source>
        <dbReference type="ARBA" id="ARBA00022801"/>
    </source>
</evidence>
<dbReference type="Gene3D" id="3.20.20.80">
    <property type="entry name" value="Glycosidases"/>
    <property type="match status" value="2"/>
</dbReference>
<proteinExistence type="inferred from homology"/>
<evidence type="ECO:0000256" key="4">
    <source>
        <dbReference type="ARBA" id="ARBA00022729"/>
    </source>
</evidence>
<dbReference type="AlphaFoldDB" id="A0AAJ6CLY7"/>
<evidence type="ECO:0000313" key="15">
    <source>
        <dbReference type="EMBL" id="WFD16147.1"/>
    </source>
</evidence>
<dbReference type="GO" id="GO:0005975">
    <property type="term" value="P:carbohydrate metabolic process"/>
    <property type="evidence" value="ECO:0007669"/>
    <property type="project" value="InterPro"/>
</dbReference>
<feature type="domain" description="Glycoside hydrolase family 31 N-terminal" evidence="13">
    <location>
        <begin position="87"/>
        <end position="347"/>
    </location>
</feature>
<feature type="domain" description="Glycoside hydrolase family 31 TIM barrel" evidence="12">
    <location>
        <begin position="420"/>
        <end position="760"/>
    </location>
</feature>
<keyword evidence="5 10" id="KW-0378">Hydrolase</keyword>
<dbReference type="InterPro" id="IPR025887">
    <property type="entry name" value="Glyco_hydro_31_N_dom"/>
</dbReference>
<evidence type="ECO:0000256" key="9">
    <source>
        <dbReference type="ARBA" id="ARBA00042895"/>
    </source>
</evidence>
<gene>
    <name evidence="15" type="primary">ROT2</name>
    <name evidence="15" type="ORF">MARU1_002183</name>
</gene>
<dbReference type="InterPro" id="IPR048395">
    <property type="entry name" value="Glyco_hydro_31_C"/>
</dbReference>
<comment type="similarity">
    <text evidence="3 10">Belongs to the glycosyl hydrolase 31 family.</text>
</comment>
<protein>
    <recommendedName>
        <fullName evidence="9">Glucosidase II subunit alpha</fullName>
    </recommendedName>
</protein>
<dbReference type="GO" id="GO:0030246">
    <property type="term" value="F:carbohydrate binding"/>
    <property type="evidence" value="ECO:0007669"/>
    <property type="project" value="InterPro"/>
</dbReference>
<keyword evidence="7" id="KW-0325">Glycoprotein</keyword>
<accession>A0AAJ6CLY7</accession>
<evidence type="ECO:0000256" key="2">
    <source>
        <dbReference type="ARBA" id="ARBA00004833"/>
    </source>
</evidence>
<feature type="domain" description="Glycosyl hydrolase family 31 C-terminal" evidence="14">
    <location>
        <begin position="768"/>
        <end position="858"/>
    </location>
</feature>
<dbReference type="GO" id="GO:0006491">
    <property type="term" value="P:N-glycan processing"/>
    <property type="evidence" value="ECO:0007669"/>
    <property type="project" value="TreeGrafter"/>
</dbReference>
<keyword evidence="8 10" id="KW-0326">Glycosidase</keyword>
<dbReference type="CDD" id="cd06603">
    <property type="entry name" value="GH31_GANC_GANAB_alpha"/>
    <property type="match status" value="1"/>
</dbReference>
<dbReference type="Pfam" id="PF21365">
    <property type="entry name" value="Glyco_hydro_31_3rd"/>
    <property type="match status" value="1"/>
</dbReference>
<sequence length="1033" mass="116149">MHRPSLLVWVLTLACTVALVTGVNPGVFKGCSDSSVCRRFRKVAENVESFTRPAYVSPYSLGSVPELDGAALHVPVMSALHDVSFELKTTFFADGNARLQMDERAPTYKDWRHYPEASVWGIAEMPALAHNVQIKQQSKAKTVVSWGDSTHEMHIEHAPLRISFLRDGIVQMILNERALLHMEHFRAKPEDGLPKTDEQRAAHLQSRVNDLKRRHPTTSASTVDMWSKFETPDDGEWEESWGGVADSKPKGPEGVALDISFPGYDTLYGLPEHASPLSLRSTRAPPKGEEEEAGRFTDPYRLMNTDVFEYEYDSPMALYGSAPIVHALSQSSAVSVLWMNAAETWVDIHKTKRRPGPKPASAALRAASRDDAEALSGGSSTRSSHVHFMSESGILDLFVFMGPTLHRNMERYMSLVGRTALPQYFAIGYHQCRWNYWSDGDVKDVSSRFDDADIPMDVIWLDIEYSAEHMYGVWDKKAFIDPSGMVQALDERGRKLVIILDPHLKKTDKYCLYKEARDLDLLVKNPDNKTNYEGECWSGQASWIDFFQPRTWSWWIDQFSLVKRKLEANARNVFVWNDMSEPAIFSGPEVSSPKDVLHYPGWENRDIHNINGLILHNLTATGLTRRELGTRDGFGKVGVERRPFVLSRAWWLGSQRFGAIWTGDNLGTWEHFANSVPMILQNGMGGMSFCGADIGGFFGNPDTELLVRWYQAGIFEPFFRAHAHIDTKRREPYLYDGAVGNALRGLLRLRYKMLPVWYTAFWHSSVNGQPVLKPQALIFPHDTAGFDVDDQYYIGDSGLLIKPPTTKGASHVDIYLADDEDYYHHFTGHVYRAPGGRVAVPAPLSDHVPMLQRGGSVVPMRERVRRSAELQRLDPFTLYIAPSHDELSAEGHLYMDDGQTFAYRDDQAFLARKFTLTRDGPGHLRLASTSLTGRDIHTSASSTALQVPGNVYEQETSSVRVERVIAYGLPEVHRIIARDAHGHETSLAFTYTSGTSRSPTASDASAMLASRLEIRDPRVLIGQDWSILIETAP</sequence>
<dbReference type="GO" id="GO:0017177">
    <property type="term" value="C:glucosidase II complex"/>
    <property type="evidence" value="ECO:0007669"/>
    <property type="project" value="TreeGrafter"/>
</dbReference>
<dbReference type="EMBL" id="CP119919">
    <property type="protein sequence ID" value="WFD16147.1"/>
    <property type="molecule type" value="Genomic_DNA"/>
</dbReference>
<dbReference type="CDD" id="cd14752">
    <property type="entry name" value="GH31_N"/>
    <property type="match status" value="1"/>
</dbReference>
<dbReference type="InterPro" id="IPR017853">
    <property type="entry name" value="GH"/>
</dbReference>
<dbReference type="SUPFAM" id="SSF51011">
    <property type="entry name" value="Glycosyl hydrolase domain"/>
    <property type="match status" value="1"/>
</dbReference>
<dbReference type="SUPFAM" id="SSF51445">
    <property type="entry name" value="(Trans)glycosidases"/>
    <property type="match status" value="1"/>
</dbReference>
<dbReference type="SUPFAM" id="SSF74650">
    <property type="entry name" value="Galactose mutarotase-like"/>
    <property type="match status" value="1"/>
</dbReference>
<evidence type="ECO:0000256" key="10">
    <source>
        <dbReference type="RuleBase" id="RU361185"/>
    </source>
</evidence>
<evidence type="ECO:0000256" key="1">
    <source>
        <dbReference type="ARBA" id="ARBA00004240"/>
    </source>
</evidence>
<comment type="pathway">
    <text evidence="2">Glycan metabolism; N-glycan metabolism.</text>
</comment>
<dbReference type="PANTHER" id="PTHR22762:SF54">
    <property type="entry name" value="BCDNA.GH04962"/>
    <property type="match status" value="1"/>
</dbReference>
<evidence type="ECO:0000313" key="16">
    <source>
        <dbReference type="Proteomes" id="UP001217582"/>
    </source>
</evidence>
<comment type="subcellular location">
    <subcellularLocation>
        <location evidence="1">Endoplasmic reticulum</location>
    </subcellularLocation>
</comment>
<keyword evidence="4 11" id="KW-0732">Signal</keyword>
<dbReference type="InterPro" id="IPR030458">
    <property type="entry name" value="Glyco_hydro_31_AS"/>
</dbReference>